<sequence>MPTSEVGAGEADLGALLARLLPRLAAAEEPILAVAGLSMWEYAIMSELASGAVVSQTDLSRRTGRDPTRLGRHLDDLRERGLVAREQASDRRRRSVRLTAEGERLYGEVKAQVRSAEDELLHARLTASEAARLRQLLARLTEE</sequence>
<comment type="caution">
    <text evidence="2">The sequence shown here is derived from an EMBL/GenBank/DDBJ whole genome shotgun (WGS) entry which is preliminary data.</text>
</comment>
<dbReference type="RefSeq" id="WP_388002272.1">
    <property type="nucleotide sequence ID" value="NZ_JBHUEE010000001.1"/>
</dbReference>
<reference evidence="3" key="1">
    <citation type="journal article" date="2019" name="Int. J. Syst. Evol. Microbiol.">
        <title>The Global Catalogue of Microorganisms (GCM) 10K type strain sequencing project: providing services to taxonomists for standard genome sequencing and annotation.</title>
        <authorList>
            <consortium name="The Broad Institute Genomics Platform"/>
            <consortium name="The Broad Institute Genome Sequencing Center for Infectious Disease"/>
            <person name="Wu L."/>
            <person name="Ma J."/>
        </authorList>
    </citation>
    <scope>NUCLEOTIDE SEQUENCE [LARGE SCALE GENOMIC DNA]</scope>
    <source>
        <strain evidence="3">JCM 17130</strain>
    </source>
</reference>
<proteinExistence type="predicted"/>
<dbReference type="Gene3D" id="1.10.10.10">
    <property type="entry name" value="Winged helix-like DNA-binding domain superfamily/Winged helix DNA-binding domain"/>
    <property type="match status" value="1"/>
</dbReference>
<dbReference type="Proteomes" id="UP001597277">
    <property type="component" value="Unassembled WGS sequence"/>
</dbReference>
<dbReference type="InterPro" id="IPR039422">
    <property type="entry name" value="MarR/SlyA-like"/>
</dbReference>
<dbReference type="PANTHER" id="PTHR33164">
    <property type="entry name" value="TRANSCRIPTIONAL REGULATOR, MARR FAMILY"/>
    <property type="match status" value="1"/>
</dbReference>
<dbReference type="SMART" id="SM00347">
    <property type="entry name" value="HTH_MARR"/>
    <property type="match status" value="1"/>
</dbReference>
<keyword evidence="3" id="KW-1185">Reference proteome</keyword>
<dbReference type="EMBL" id="JBHUEE010000001">
    <property type="protein sequence ID" value="MFD1716852.1"/>
    <property type="molecule type" value="Genomic_DNA"/>
</dbReference>
<evidence type="ECO:0000313" key="2">
    <source>
        <dbReference type="EMBL" id="MFD1716852.1"/>
    </source>
</evidence>
<dbReference type="InterPro" id="IPR000835">
    <property type="entry name" value="HTH_MarR-typ"/>
</dbReference>
<name>A0ABW4L1B1_9MICO</name>
<dbReference type="PROSITE" id="PS50995">
    <property type="entry name" value="HTH_MARR_2"/>
    <property type="match status" value="1"/>
</dbReference>
<accession>A0ABW4L1B1</accession>
<evidence type="ECO:0000259" key="1">
    <source>
        <dbReference type="PROSITE" id="PS50995"/>
    </source>
</evidence>
<dbReference type="PANTHER" id="PTHR33164:SF43">
    <property type="entry name" value="HTH-TYPE TRANSCRIPTIONAL REPRESSOR YETL"/>
    <property type="match status" value="1"/>
</dbReference>
<dbReference type="InterPro" id="IPR036388">
    <property type="entry name" value="WH-like_DNA-bd_sf"/>
</dbReference>
<dbReference type="SUPFAM" id="SSF46785">
    <property type="entry name" value="Winged helix' DNA-binding domain"/>
    <property type="match status" value="1"/>
</dbReference>
<dbReference type="InterPro" id="IPR036390">
    <property type="entry name" value="WH_DNA-bd_sf"/>
</dbReference>
<dbReference type="PRINTS" id="PR00598">
    <property type="entry name" value="HTHMARR"/>
</dbReference>
<organism evidence="2 3">
    <name type="scientific">Georgenia deserti</name>
    <dbReference type="NCBI Taxonomy" id="2093781"/>
    <lineage>
        <taxon>Bacteria</taxon>
        <taxon>Bacillati</taxon>
        <taxon>Actinomycetota</taxon>
        <taxon>Actinomycetes</taxon>
        <taxon>Micrococcales</taxon>
        <taxon>Bogoriellaceae</taxon>
        <taxon>Georgenia</taxon>
    </lineage>
</organism>
<protein>
    <submittedName>
        <fullName evidence="2">MarR family winged helix-turn-helix transcriptional regulator</fullName>
    </submittedName>
</protein>
<evidence type="ECO:0000313" key="3">
    <source>
        <dbReference type="Proteomes" id="UP001597277"/>
    </source>
</evidence>
<feature type="domain" description="HTH marR-type" evidence="1">
    <location>
        <begin position="10"/>
        <end position="142"/>
    </location>
</feature>
<gene>
    <name evidence="2" type="ORF">ACFSE6_03325</name>
</gene>
<dbReference type="Pfam" id="PF12802">
    <property type="entry name" value="MarR_2"/>
    <property type="match status" value="1"/>
</dbReference>